<organism evidence="3 4">
    <name type="scientific">Humibacillus xanthopallidus</name>
    <dbReference type="NCBI Taxonomy" id="412689"/>
    <lineage>
        <taxon>Bacteria</taxon>
        <taxon>Bacillati</taxon>
        <taxon>Actinomycetota</taxon>
        <taxon>Actinomycetes</taxon>
        <taxon>Micrococcales</taxon>
        <taxon>Intrasporangiaceae</taxon>
        <taxon>Humibacillus</taxon>
    </lineage>
</organism>
<evidence type="ECO:0000313" key="4">
    <source>
        <dbReference type="Proteomes" id="UP000316747"/>
    </source>
</evidence>
<protein>
    <submittedName>
        <fullName evidence="3">Uncharacterized protein</fullName>
    </submittedName>
</protein>
<dbReference type="EMBL" id="VFPM01000005">
    <property type="protein sequence ID" value="TQM55138.1"/>
    <property type="molecule type" value="Genomic_DNA"/>
</dbReference>
<feature type="compositionally biased region" description="Low complexity" evidence="1">
    <location>
        <begin position="283"/>
        <end position="305"/>
    </location>
</feature>
<feature type="transmembrane region" description="Helical" evidence="2">
    <location>
        <begin position="709"/>
        <end position="730"/>
    </location>
</feature>
<keyword evidence="2" id="KW-0472">Membrane</keyword>
<accession>A0A543H9Z1</accession>
<comment type="caution">
    <text evidence="3">The sequence shown here is derived from an EMBL/GenBank/DDBJ whole genome shotgun (WGS) entry which is preliminary data.</text>
</comment>
<sequence length="758" mass="78055">MAAVFVVLLVLLGVPVGGSAGAVAPLQPVPSLTPAVKPDRTRALVTLTKVTPTVVAPGTDVTVTGVVTAPLTGPLTAPTVQVRLGSRDITTRPALDDWASGRTTNSGRRVAETTLADIAAGDEAPFSVVVPAAELRNPDAFAALPISVEVVQQGASAAIGMTRTFLAWNSRKEFEPIQVATLMPVTLDPVVELFSQEQAVRDAAWSKVIGPGSRLGRLVEGTKGSPVTLAVDPAVFGPAVEAVRPGTSGSTGSTVTPTTTPTTTPTGTTSSAPSTTPAPPSGTPSATPSVGATTDAGGTGQAAGPDAVVSDLADQLAADLRGRPVIALPYADADVAASGAINPADPPVRALVGRSSLVAEELGSAARGDIAWPVDGLLPNGREKQLKAIWAGSTVKKVAGIVVDQRAITADSPYTPTARRVAAGGTRLLGYDARLSALLPRRSDPTPVLSTQRYLAESLVLLGERAGTPRSALVVAPRTYDTDPRALSTFLEATSNVPWLEPVDATSLLTDRSSERAVAQQRPAQAPPSAAPAPTLTTARLAQMATQRSTMLSVSEVLANGDVVAATYGELLDELTSARWRWNRAGWTTLGTSVSADITAATRAIRVVPRSVNLFAERGTLQVTVVNGLDDVVENIRLLLVPNNPRIQIVEQPGPITIQPGSRAIVPVQVAAVAAGKVEIMAYLTTADGTVIGTPAAIRVQANPLDSTIYWAGGTLIGIVLLAGIARTVLRGTSRIDEIEDIEAVTAAHAAGEDLDPR</sequence>
<keyword evidence="4" id="KW-1185">Reference proteome</keyword>
<name>A0A543H9Z1_9MICO</name>
<dbReference type="OrthoDB" id="5137271at2"/>
<keyword evidence="2" id="KW-0812">Transmembrane</keyword>
<dbReference type="AlphaFoldDB" id="A0A543H9Z1"/>
<gene>
    <name evidence="3" type="ORF">FBY41_4466</name>
</gene>
<reference evidence="3 4" key="1">
    <citation type="submission" date="2019-06" db="EMBL/GenBank/DDBJ databases">
        <title>Genome sequencing of plant associated microbes to promote plant fitness in Sorghum bicolor and Oryza sativa.</title>
        <authorList>
            <person name="Coleman-Derr D."/>
        </authorList>
    </citation>
    <scope>NUCLEOTIDE SEQUENCE [LARGE SCALE GENOMIC DNA]</scope>
    <source>
        <strain evidence="3 4">KV-663</strain>
    </source>
</reference>
<feature type="region of interest" description="Disordered" evidence="1">
    <location>
        <begin position="241"/>
        <end position="305"/>
    </location>
</feature>
<evidence type="ECO:0000256" key="2">
    <source>
        <dbReference type="SAM" id="Phobius"/>
    </source>
</evidence>
<feature type="compositionally biased region" description="Low complexity" evidence="1">
    <location>
        <begin position="245"/>
        <end position="275"/>
    </location>
</feature>
<feature type="region of interest" description="Disordered" evidence="1">
    <location>
        <begin position="512"/>
        <end position="534"/>
    </location>
</feature>
<evidence type="ECO:0000313" key="3">
    <source>
        <dbReference type="EMBL" id="TQM55138.1"/>
    </source>
</evidence>
<proteinExistence type="predicted"/>
<dbReference type="Proteomes" id="UP000316747">
    <property type="component" value="Unassembled WGS sequence"/>
</dbReference>
<evidence type="ECO:0000256" key="1">
    <source>
        <dbReference type="SAM" id="MobiDB-lite"/>
    </source>
</evidence>
<keyword evidence="2" id="KW-1133">Transmembrane helix</keyword>